<keyword evidence="7 9" id="KW-0503">Monooxygenase</keyword>
<evidence type="ECO:0000256" key="4">
    <source>
        <dbReference type="ARBA" id="ARBA00022723"/>
    </source>
</evidence>
<keyword evidence="5" id="KW-0560">Oxidoreductase</keyword>
<comment type="similarity">
    <text evidence="2">Belongs to the cytochrome P450 family.</text>
</comment>
<dbReference type="OrthoDB" id="1470350at2759"/>
<protein>
    <submittedName>
        <fullName evidence="9">Benzoate 4-monooxygenase cytochrome-like protein P450</fullName>
    </submittedName>
</protein>
<organism evidence="9 10">
    <name type="scientific">Aaosphaeria arxii CBS 175.79</name>
    <dbReference type="NCBI Taxonomy" id="1450172"/>
    <lineage>
        <taxon>Eukaryota</taxon>
        <taxon>Fungi</taxon>
        <taxon>Dikarya</taxon>
        <taxon>Ascomycota</taxon>
        <taxon>Pezizomycotina</taxon>
        <taxon>Dothideomycetes</taxon>
        <taxon>Pleosporomycetidae</taxon>
        <taxon>Pleosporales</taxon>
        <taxon>Pleosporales incertae sedis</taxon>
        <taxon>Aaosphaeria</taxon>
    </lineage>
</organism>
<feature type="binding site" description="axial binding residue" evidence="8">
    <location>
        <position position="431"/>
    </location>
    <ligand>
        <name>heme</name>
        <dbReference type="ChEBI" id="CHEBI:30413"/>
    </ligand>
    <ligandPart>
        <name>Fe</name>
        <dbReference type="ChEBI" id="CHEBI:18248"/>
    </ligandPart>
</feature>
<comment type="cofactor">
    <cofactor evidence="1 8">
        <name>heme</name>
        <dbReference type="ChEBI" id="CHEBI:30413"/>
    </cofactor>
</comment>
<dbReference type="SUPFAM" id="SSF48264">
    <property type="entry name" value="Cytochrome P450"/>
    <property type="match status" value="1"/>
</dbReference>
<dbReference type="InterPro" id="IPR036396">
    <property type="entry name" value="Cyt_P450_sf"/>
</dbReference>
<dbReference type="Gene3D" id="1.10.630.10">
    <property type="entry name" value="Cytochrome P450"/>
    <property type="match status" value="1"/>
</dbReference>
<dbReference type="GO" id="GO:0004497">
    <property type="term" value="F:monooxygenase activity"/>
    <property type="evidence" value="ECO:0007669"/>
    <property type="project" value="UniProtKB-KW"/>
</dbReference>
<keyword evidence="3 8" id="KW-0349">Heme</keyword>
<dbReference type="AlphaFoldDB" id="A0A6A5XVJ8"/>
<dbReference type="PRINTS" id="PR00385">
    <property type="entry name" value="P450"/>
</dbReference>
<dbReference type="InterPro" id="IPR001128">
    <property type="entry name" value="Cyt_P450"/>
</dbReference>
<evidence type="ECO:0000256" key="2">
    <source>
        <dbReference type="ARBA" id="ARBA00010617"/>
    </source>
</evidence>
<evidence type="ECO:0000256" key="3">
    <source>
        <dbReference type="ARBA" id="ARBA00022617"/>
    </source>
</evidence>
<evidence type="ECO:0000256" key="7">
    <source>
        <dbReference type="ARBA" id="ARBA00023033"/>
    </source>
</evidence>
<dbReference type="PANTHER" id="PTHR24305:SF237">
    <property type="entry name" value="CYTOCHROME P450 MONOOXYGENASE ATNE-RELATED"/>
    <property type="match status" value="1"/>
</dbReference>
<dbReference type="Pfam" id="PF00067">
    <property type="entry name" value="p450"/>
    <property type="match status" value="1"/>
</dbReference>
<evidence type="ECO:0000256" key="8">
    <source>
        <dbReference type="PIRSR" id="PIRSR602401-1"/>
    </source>
</evidence>
<evidence type="ECO:0000313" key="10">
    <source>
        <dbReference type="Proteomes" id="UP000799778"/>
    </source>
</evidence>
<dbReference type="EMBL" id="ML978068">
    <property type="protein sequence ID" value="KAF2017338.1"/>
    <property type="molecule type" value="Genomic_DNA"/>
</dbReference>
<dbReference type="GeneID" id="54280759"/>
<gene>
    <name evidence="9" type="ORF">BU24DRAFT_343334</name>
</gene>
<dbReference type="Proteomes" id="UP000799778">
    <property type="component" value="Unassembled WGS sequence"/>
</dbReference>
<keyword evidence="6 8" id="KW-0408">Iron</keyword>
<reference evidence="9" key="1">
    <citation type="journal article" date="2020" name="Stud. Mycol.">
        <title>101 Dothideomycetes genomes: a test case for predicting lifestyles and emergence of pathogens.</title>
        <authorList>
            <person name="Haridas S."/>
            <person name="Albert R."/>
            <person name="Binder M."/>
            <person name="Bloem J."/>
            <person name="Labutti K."/>
            <person name="Salamov A."/>
            <person name="Andreopoulos B."/>
            <person name="Baker S."/>
            <person name="Barry K."/>
            <person name="Bills G."/>
            <person name="Bluhm B."/>
            <person name="Cannon C."/>
            <person name="Castanera R."/>
            <person name="Culley D."/>
            <person name="Daum C."/>
            <person name="Ezra D."/>
            <person name="Gonzalez J."/>
            <person name="Henrissat B."/>
            <person name="Kuo A."/>
            <person name="Liang C."/>
            <person name="Lipzen A."/>
            <person name="Lutzoni F."/>
            <person name="Magnuson J."/>
            <person name="Mondo S."/>
            <person name="Nolan M."/>
            <person name="Ohm R."/>
            <person name="Pangilinan J."/>
            <person name="Park H.-J."/>
            <person name="Ramirez L."/>
            <person name="Alfaro M."/>
            <person name="Sun H."/>
            <person name="Tritt A."/>
            <person name="Yoshinaga Y."/>
            <person name="Zwiers L.-H."/>
            <person name="Turgeon B."/>
            <person name="Goodwin S."/>
            <person name="Spatafora J."/>
            <person name="Crous P."/>
            <person name="Grigoriev I."/>
        </authorList>
    </citation>
    <scope>NUCLEOTIDE SEQUENCE</scope>
    <source>
        <strain evidence="9">CBS 175.79</strain>
    </source>
</reference>
<keyword evidence="10" id="KW-1185">Reference proteome</keyword>
<dbReference type="GO" id="GO:0005506">
    <property type="term" value="F:iron ion binding"/>
    <property type="evidence" value="ECO:0007669"/>
    <property type="project" value="InterPro"/>
</dbReference>
<dbReference type="GO" id="GO:0020037">
    <property type="term" value="F:heme binding"/>
    <property type="evidence" value="ECO:0007669"/>
    <property type="project" value="InterPro"/>
</dbReference>
<evidence type="ECO:0000313" key="9">
    <source>
        <dbReference type="EMBL" id="KAF2017338.1"/>
    </source>
</evidence>
<dbReference type="PANTHER" id="PTHR24305">
    <property type="entry name" value="CYTOCHROME P450"/>
    <property type="match status" value="1"/>
</dbReference>
<dbReference type="CDD" id="cd11061">
    <property type="entry name" value="CYP67-like"/>
    <property type="match status" value="1"/>
</dbReference>
<evidence type="ECO:0000256" key="1">
    <source>
        <dbReference type="ARBA" id="ARBA00001971"/>
    </source>
</evidence>
<accession>A0A6A5XVJ8</accession>
<evidence type="ECO:0000256" key="6">
    <source>
        <dbReference type="ARBA" id="ARBA00023004"/>
    </source>
</evidence>
<keyword evidence="4 8" id="KW-0479">Metal-binding</keyword>
<dbReference type="RefSeq" id="XP_033385677.1">
    <property type="nucleotide sequence ID" value="XM_033523362.1"/>
</dbReference>
<sequence>VTVIIYRIRLHPLSKYPGPYLARFTDWYSVYHCALGDRHIDFYRLHQRYGPIVRYGPHRISINTNTALRDVYHVRANVQRSTLFNVFSHFFKVSTVLTTISRKVHVSKRRIMTEALNATTMKGTEEVTLENIRFFCDRMLDASPEKSREWSSGRNMTLWCGWLLTDISGDAIFHKSWNMLRSTENRDIFHILGEGAGGLVMVGHMPDILKLKIDRILFRKATEGTYKYQKVAAEQSDWRLQQAENIKDPDIFGSLMNTKDPETGRSLTREELIGEAGFLIIAGSDTTASAVTATIFYLLHYPQCLEIARKEVDQHFPNIEDIRSGESLTACKYLYACITEAMRLCPSVGGITPREVMDGGIVIDNQEFPAGTELGVPHYALQHMEEYFPQPFSYVPTRWLLASQHEDGVPLEEWKLANSAFAAFGVGRTQCIGKVQAYSRAMTIIARLLRLFDMRLDPDSSIGEGNPVLGEGRHRKNEFQTWDQFTSRHDGPMVQFRPR</sequence>
<name>A0A6A5XVJ8_9PLEO</name>
<feature type="non-terminal residue" evidence="9">
    <location>
        <position position="1"/>
    </location>
</feature>
<dbReference type="PRINTS" id="PR00463">
    <property type="entry name" value="EP450I"/>
</dbReference>
<dbReference type="InterPro" id="IPR002401">
    <property type="entry name" value="Cyt_P450_E_grp-I"/>
</dbReference>
<proteinExistence type="inferred from homology"/>
<dbReference type="GO" id="GO:0016705">
    <property type="term" value="F:oxidoreductase activity, acting on paired donors, with incorporation or reduction of molecular oxygen"/>
    <property type="evidence" value="ECO:0007669"/>
    <property type="project" value="InterPro"/>
</dbReference>
<evidence type="ECO:0000256" key="5">
    <source>
        <dbReference type="ARBA" id="ARBA00023002"/>
    </source>
</evidence>
<dbReference type="InterPro" id="IPR050121">
    <property type="entry name" value="Cytochrome_P450_monoxygenase"/>
</dbReference>